<dbReference type="Proteomes" id="UP000318288">
    <property type="component" value="Unassembled WGS sequence"/>
</dbReference>
<dbReference type="PANTHER" id="PTHR22550">
    <property type="entry name" value="SPORE GERMINATION PROTEIN"/>
    <property type="match status" value="1"/>
</dbReference>
<evidence type="ECO:0000313" key="4">
    <source>
        <dbReference type="Proteomes" id="UP000318288"/>
    </source>
</evidence>
<dbReference type="Pfam" id="PF13519">
    <property type="entry name" value="VWA_2"/>
    <property type="match status" value="1"/>
</dbReference>
<keyword evidence="1" id="KW-0472">Membrane</keyword>
<comment type="caution">
    <text evidence="3">The sequence shown here is derived from an EMBL/GenBank/DDBJ whole genome shotgun (WGS) entry which is preliminary data.</text>
</comment>
<dbReference type="EMBL" id="SJPW01000002">
    <property type="protein sequence ID" value="TWU58581.1"/>
    <property type="molecule type" value="Genomic_DNA"/>
</dbReference>
<reference evidence="3 4" key="1">
    <citation type="submission" date="2019-02" db="EMBL/GenBank/DDBJ databases">
        <title>Deep-cultivation of Planctomycetes and their phenomic and genomic characterization uncovers novel biology.</title>
        <authorList>
            <person name="Wiegand S."/>
            <person name="Jogler M."/>
            <person name="Boedeker C."/>
            <person name="Pinto D."/>
            <person name="Vollmers J."/>
            <person name="Rivas-Marin E."/>
            <person name="Kohn T."/>
            <person name="Peeters S.H."/>
            <person name="Heuer A."/>
            <person name="Rast P."/>
            <person name="Oberbeckmann S."/>
            <person name="Bunk B."/>
            <person name="Jeske O."/>
            <person name="Meyerdierks A."/>
            <person name="Storesund J.E."/>
            <person name="Kallscheuer N."/>
            <person name="Luecker S."/>
            <person name="Lage O.M."/>
            <person name="Pohl T."/>
            <person name="Merkel B.J."/>
            <person name="Hornburger P."/>
            <person name="Mueller R.-W."/>
            <person name="Bruemmer F."/>
            <person name="Labrenz M."/>
            <person name="Spormann A.M."/>
            <person name="Op Den Camp H."/>
            <person name="Overmann J."/>
            <person name="Amann R."/>
            <person name="Jetten M.S.M."/>
            <person name="Mascher T."/>
            <person name="Medema M.H."/>
            <person name="Devos D.P."/>
            <person name="Kaster A.-K."/>
            <person name="Ovreas L."/>
            <person name="Rohde M."/>
            <person name="Galperin M.Y."/>
            <person name="Jogler C."/>
        </authorList>
    </citation>
    <scope>NUCLEOTIDE SEQUENCE [LARGE SCALE GENOMIC DNA]</scope>
    <source>
        <strain evidence="3 4">Poly51</strain>
    </source>
</reference>
<keyword evidence="1" id="KW-1133">Transmembrane helix</keyword>
<dbReference type="SUPFAM" id="SSF53300">
    <property type="entry name" value="vWA-like"/>
    <property type="match status" value="1"/>
</dbReference>
<dbReference type="InterPro" id="IPR036465">
    <property type="entry name" value="vWFA_dom_sf"/>
</dbReference>
<evidence type="ECO:0000313" key="3">
    <source>
        <dbReference type="EMBL" id="TWU58581.1"/>
    </source>
</evidence>
<sequence length="310" mass="33810">MMEFLDAFHFLRPWWLLAILPVTLLGWWMIRRDDPTGDLKHAIAPHLLRPLTISPASSTRFRPAMMAVPLWTLSVLALAGPTWRTEPPPWTEDESSLYLVVRMTPSMISEDVQPNRLERARGKLHDLMELRRGSRTGLIVYSQSAHLVMPATDDSGVIDQMLQSLDPAMMPGEGDALADALRMASDHIESSGRGGSVLIVADGNEPAQASSLAGWRTTTSTPVQWLAPVPVGSSLDAIGITTAAGSIAAATIAITPDDTDVNAIARRAEQTFAMAAIGDASQWRDEGIWLVWPVAMGLAIWFRKGWSVTP</sequence>
<dbReference type="InterPro" id="IPR002035">
    <property type="entry name" value="VWF_A"/>
</dbReference>
<protein>
    <submittedName>
        <fullName evidence="3">von Willebrand factor type A domain protein</fullName>
    </submittedName>
</protein>
<proteinExistence type="predicted"/>
<evidence type="ECO:0000256" key="1">
    <source>
        <dbReference type="SAM" id="Phobius"/>
    </source>
</evidence>
<dbReference type="OrthoDB" id="9807628at2"/>
<keyword evidence="4" id="KW-1185">Reference proteome</keyword>
<dbReference type="RefSeq" id="WP_146455582.1">
    <property type="nucleotide sequence ID" value="NZ_SJPW01000002.1"/>
</dbReference>
<evidence type="ECO:0000259" key="2">
    <source>
        <dbReference type="Pfam" id="PF13519"/>
    </source>
</evidence>
<accession>A0A5C6FG60</accession>
<name>A0A5C6FG60_9BACT</name>
<feature type="domain" description="VWFA" evidence="2">
    <location>
        <begin position="99"/>
        <end position="203"/>
    </location>
</feature>
<dbReference type="AlphaFoldDB" id="A0A5C6FG60"/>
<dbReference type="PANTHER" id="PTHR22550:SF14">
    <property type="entry name" value="VWFA DOMAIN-CONTAINING PROTEIN"/>
    <property type="match status" value="1"/>
</dbReference>
<gene>
    <name evidence="3" type="ORF">Poly51_13600</name>
</gene>
<keyword evidence="1" id="KW-0812">Transmembrane</keyword>
<organism evidence="3 4">
    <name type="scientific">Rubripirellula tenax</name>
    <dbReference type="NCBI Taxonomy" id="2528015"/>
    <lineage>
        <taxon>Bacteria</taxon>
        <taxon>Pseudomonadati</taxon>
        <taxon>Planctomycetota</taxon>
        <taxon>Planctomycetia</taxon>
        <taxon>Pirellulales</taxon>
        <taxon>Pirellulaceae</taxon>
        <taxon>Rubripirellula</taxon>
    </lineage>
</organism>
<feature type="transmembrane region" description="Helical" evidence="1">
    <location>
        <begin position="12"/>
        <end position="30"/>
    </location>
</feature>
<dbReference type="Gene3D" id="3.40.50.410">
    <property type="entry name" value="von Willebrand factor, type A domain"/>
    <property type="match status" value="1"/>
</dbReference>
<dbReference type="InterPro" id="IPR050768">
    <property type="entry name" value="UPF0353/GerABKA_families"/>
</dbReference>